<dbReference type="GO" id="GO:0004781">
    <property type="term" value="F:sulfate adenylyltransferase (ATP) activity"/>
    <property type="evidence" value="ECO:0007669"/>
    <property type="project" value="TreeGrafter"/>
</dbReference>
<evidence type="ECO:0000313" key="3">
    <source>
        <dbReference type="EMBL" id="TWT17612.1"/>
    </source>
</evidence>
<dbReference type="InterPro" id="IPR050512">
    <property type="entry name" value="Sulf_AdTrans/APS_kinase"/>
</dbReference>
<dbReference type="OrthoDB" id="9804504at2"/>
<dbReference type="Pfam" id="PF01583">
    <property type="entry name" value="APS_kinase"/>
    <property type="match status" value="1"/>
</dbReference>
<dbReference type="EC" id="2.7.1.25" evidence="3"/>
<evidence type="ECO:0000256" key="1">
    <source>
        <dbReference type="ARBA" id="ARBA00022679"/>
    </source>
</evidence>
<dbReference type="GO" id="GO:0005737">
    <property type="term" value="C:cytoplasm"/>
    <property type="evidence" value="ECO:0007669"/>
    <property type="project" value="TreeGrafter"/>
</dbReference>
<dbReference type="GO" id="GO:0010134">
    <property type="term" value="P:sulfate assimilation via adenylyl sulfate reduction"/>
    <property type="evidence" value="ECO:0007669"/>
    <property type="project" value="TreeGrafter"/>
</dbReference>
<dbReference type="Gene3D" id="3.40.50.300">
    <property type="entry name" value="P-loop containing nucleotide triphosphate hydrolases"/>
    <property type="match status" value="1"/>
</dbReference>
<keyword evidence="4" id="KW-1185">Reference proteome</keyword>
<gene>
    <name evidence="3" type="ORF">FQY79_12175</name>
</gene>
<dbReference type="GO" id="GO:0019379">
    <property type="term" value="P:sulfate assimilation, phosphoadenylyl sulfate reduction by phosphoadenylyl-sulfate reductase (thioredoxin)"/>
    <property type="evidence" value="ECO:0007669"/>
    <property type="project" value="TreeGrafter"/>
</dbReference>
<dbReference type="InterPro" id="IPR027417">
    <property type="entry name" value="P-loop_NTPase"/>
</dbReference>
<dbReference type="PANTHER" id="PTHR42700">
    <property type="entry name" value="SULFATE ADENYLYLTRANSFERASE"/>
    <property type="match status" value="1"/>
</dbReference>
<organism evidence="3 4">
    <name type="scientific">Luteimonas wenzhouensis</name>
    <dbReference type="NCBI Taxonomy" id="2599615"/>
    <lineage>
        <taxon>Bacteria</taxon>
        <taxon>Pseudomonadati</taxon>
        <taxon>Pseudomonadota</taxon>
        <taxon>Gammaproteobacteria</taxon>
        <taxon>Lysobacterales</taxon>
        <taxon>Lysobacteraceae</taxon>
        <taxon>Luteimonas</taxon>
    </lineage>
</organism>
<reference evidence="3 4" key="1">
    <citation type="submission" date="2019-07" db="EMBL/GenBank/DDBJ databases">
        <title>Luteimonas sp. YD-1 nov., isolated from acidic soil.</title>
        <authorList>
            <person name="Zhou J."/>
        </authorList>
    </citation>
    <scope>NUCLEOTIDE SEQUENCE [LARGE SCALE GENOMIC DNA]</scope>
    <source>
        <strain evidence="3 4">YD-1</strain>
    </source>
</reference>
<evidence type="ECO:0000313" key="4">
    <source>
        <dbReference type="Proteomes" id="UP000315949"/>
    </source>
</evidence>
<sequence>MSTCRSSGGPVDDLVKGGTMPQVPAVQGSAARGGVIWITGYSAAGKTTVGRRVVARLKERGVSTVFLDGDDLRSIFASRWGYERDERIELARVYFRLCSHLSSQGHTVVISAVAMYDEARAWLRENVANAMEVFLNVPEDERLRRDSETKKIYGRGGNLAELYDEPGEDCLRIDNFGAPTQDTVASQVVEAFLEGRAGRAGHGRDRHWGSYYARAAAPVDPSGFARHVAAGLQGARRILEVGCGNGTRCVLLRVAGP</sequence>
<dbReference type="Proteomes" id="UP000315949">
    <property type="component" value="Unassembled WGS sequence"/>
</dbReference>
<protein>
    <submittedName>
        <fullName evidence="3">Adenylyl-sulfate kinase</fullName>
        <ecNumber evidence="3">2.7.1.25</ecNumber>
    </submittedName>
</protein>
<dbReference type="AlphaFoldDB" id="A0A5C5TWG6"/>
<dbReference type="GO" id="GO:0004020">
    <property type="term" value="F:adenylylsulfate kinase activity"/>
    <property type="evidence" value="ECO:0007669"/>
    <property type="project" value="UniProtKB-EC"/>
</dbReference>
<accession>A0A5C5TWG6</accession>
<keyword evidence="1 3" id="KW-0808">Transferase</keyword>
<dbReference type="RefSeq" id="WP_146313186.1">
    <property type="nucleotide sequence ID" value="NZ_VOHE01000007.1"/>
</dbReference>
<evidence type="ECO:0000259" key="2">
    <source>
        <dbReference type="Pfam" id="PF01583"/>
    </source>
</evidence>
<dbReference type="SUPFAM" id="SSF52540">
    <property type="entry name" value="P-loop containing nucleoside triphosphate hydrolases"/>
    <property type="match status" value="1"/>
</dbReference>
<dbReference type="EMBL" id="VOHE01000007">
    <property type="protein sequence ID" value="TWT17612.1"/>
    <property type="molecule type" value="Genomic_DNA"/>
</dbReference>
<proteinExistence type="predicted"/>
<comment type="caution">
    <text evidence="3">The sequence shown here is derived from an EMBL/GenBank/DDBJ whole genome shotgun (WGS) entry which is preliminary data.</text>
</comment>
<feature type="domain" description="APS kinase" evidence="2">
    <location>
        <begin position="33"/>
        <end position="155"/>
    </location>
</feature>
<dbReference type="InterPro" id="IPR059117">
    <property type="entry name" value="APS_kinase_dom"/>
</dbReference>
<keyword evidence="3" id="KW-0418">Kinase</keyword>
<name>A0A5C5TWG6_9GAMM</name>
<dbReference type="PANTHER" id="PTHR42700:SF1">
    <property type="entry name" value="SULFATE ADENYLYLTRANSFERASE"/>
    <property type="match status" value="1"/>
</dbReference>